<dbReference type="PRINTS" id="PR00598">
    <property type="entry name" value="HTHMARR"/>
</dbReference>
<dbReference type="GO" id="GO:0006950">
    <property type="term" value="P:response to stress"/>
    <property type="evidence" value="ECO:0007669"/>
    <property type="project" value="TreeGrafter"/>
</dbReference>
<dbReference type="InterPro" id="IPR039422">
    <property type="entry name" value="MarR/SlyA-like"/>
</dbReference>
<keyword evidence="3" id="KW-0804">Transcription</keyword>
<proteinExistence type="predicted"/>
<protein>
    <submittedName>
        <fullName evidence="6">MarR family transcriptional regulator</fullName>
    </submittedName>
</protein>
<keyword evidence="7" id="KW-1185">Reference proteome</keyword>
<gene>
    <name evidence="6" type="ORF">GE115_03365</name>
</gene>
<accession>A0A6I2FAD9</accession>
<evidence type="ECO:0000256" key="1">
    <source>
        <dbReference type="ARBA" id="ARBA00023015"/>
    </source>
</evidence>
<keyword evidence="2" id="KW-0238">DNA-binding</keyword>
<dbReference type="Proteomes" id="UP000431080">
    <property type="component" value="Unassembled WGS sequence"/>
</dbReference>
<dbReference type="AlphaFoldDB" id="A0A6I2FAD9"/>
<comment type="caution">
    <text evidence="6">The sequence shown here is derived from an EMBL/GenBank/DDBJ whole genome shotgun (WGS) entry which is preliminary data.</text>
</comment>
<dbReference type="InterPro" id="IPR036390">
    <property type="entry name" value="WH_DNA-bd_sf"/>
</dbReference>
<dbReference type="InterPro" id="IPR023187">
    <property type="entry name" value="Tscrpt_reg_MarR-type_CS"/>
</dbReference>
<evidence type="ECO:0000259" key="5">
    <source>
        <dbReference type="PROSITE" id="PS50995"/>
    </source>
</evidence>
<dbReference type="Pfam" id="PF12802">
    <property type="entry name" value="MarR_2"/>
    <property type="match status" value="1"/>
</dbReference>
<evidence type="ECO:0000256" key="2">
    <source>
        <dbReference type="ARBA" id="ARBA00023125"/>
    </source>
</evidence>
<dbReference type="PANTHER" id="PTHR33164:SF104">
    <property type="entry name" value="TRANSCRIPTIONAL REGULATORY PROTEIN"/>
    <property type="match status" value="1"/>
</dbReference>
<dbReference type="SMART" id="SM00347">
    <property type="entry name" value="HTH_MARR"/>
    <property type="match status" value="1"/>
</dbReference>
<keyword evidence="1" id="KW-0805">Transcription regulation</keyword>
<evidence type="ECO:0000256" key="3">
    <source>
        <dbReference type="ARBA" id="ARBA00023163"/>
    </source>
</evidence>
<name>A0A6I2FAD9_9MICO</name>
<sequence>MGRLTGHPEPGETSGVTRKLDSAGAARLSGVVPPLRRGLLQIARASRRLPELPDAQIEVLRLLPAGVMRTPGELADVLRLSRPTISNLLRLMEEQGLVSRRVSDRNRRHIEVRSTDHALALLAQFDAASTEILASALAELAPSELEAIAGAVPALEQLRDHVVARARALPPVETDTSH</sequence>
<dbReference type="Gene3D" id="1.10.10.10">
    <property type="entry name" value="Winged helix-like DNA-binding domain superfamily/Winged helix DNA-binding domain"/>
    <property type="match status" value="1"/>
</dbReference>
<dbReference type="PROSITE" id="PS01117">
    <property type="entry name" value="HTH_MARR_1"/>
    <property type="match status" value="1"/>
</dbReference>
<dbReference type="GO" id="GO:0003677">
    <property type="term" value="F:DNA binding"/>
    <property type="evidence" value="ECO:0007669"/>
    <property type="project" value="UniProtKB-KW"/>
</dbReference>
<evidence type="ECO:0000256" key="4">
    <source>
        <dbReference type="SAM" id="MobiDB-lite"/>
    </source>
</evidence>
<dbReference type="PROSITE" id="PS50995">
    <property type="entry name" value="HTH_MARR_2"/>
    <property type="match status" value="1"/>
</dbReference>
<feature type="domain" description="HTH marR-type" evidence="5">
    <location>
        <begin position="32"/>
        <end position="157"/>
    </location>
</feature>
<feature type="region of interest" description="Disordered" evidence="4">
    <location>
        <begin position="1"/>
        <end position="20"/>
    </location>
</feature>
<dbReference type="InterPro" id="IPR011991">
    <property type="entry name" value="ArsR-like_HTH"/>
</dbReference>
<evidence type="ECO:0000313" key="7">
    <source>
        <dbReference type="Proteomes" id="UP000431080"/>
    </source>
</evidence>
<dbReference type="EMBL" id="WJIF01000002">
    <property type="protein sequence ID" value="MRG58913.1"/>
    <property type="molecule type" value="Genomic_DNA"/>
</dbReference>
<dbReference type="CDD" id="cd00090">
    <property type="entry name" value="HTH_ARSR"/>
    <property type="match status" value="1"/>
</dbReference>
<dbReference type="InterPro" id="IPR000835">
    <property type="entry name" value="HTH_MarR-typ"/>
</dbReference>
<reference evidence="6 7" key="1">
    <citation type="submission" date="2019-10" db="EMBL/GenBank/DDBJ databases">
        <authorList>
            <person name="Nie G."/>
            <person name="Ming H."/>
            <person name="Yi B."/>
        </authorList>
    </citation>
    <scope>NUCLEOTIDE SEQUENCE [LARGE SCALE GENOMIC DNA]</scope>
    <source>
        <strain evidence="6 7">CFH 90414</strain>
    </source>
</reference>
<organism evidence="6 7">
    <name type="scientific">Agromyces agglutinans</name>
    <dbReference type="NCBI Taxonomy" id="2662258"/>
    <lineage>
        <taxon>Bacteria</taxon>
        <taxon>Bacillati</taxon>
        <taxon>Actinomycetota</taxon>
        <taxon>Actinomycetes</taxon>
        <taxon>Micrococcales</taxon>
        <taxon>Microbacteriaceae</taxon>
        <taxon>Agromyces</taxon>
    </lineage>
</organism>
<dbReference type="PANTHER" id="PTHR33164">
    <property type="entry name" value="TRANSCRIPTIONAL REGULATOR, MARR FAMILY"/>
    <property type="match status" value="1"/>
</dbReference>
<evidence type="ECO:0000313" key="6">
    <source>
        <dbReference type="EMBL" id="MRG58913.1"/>
    </source>
</evidence>
<dbReference type="GO" id="GO:0003700">
    <property type="term" value="F:DNA-binding transcription factor activity"/>
    <property type="evidence" value="ECO:0007669"/>
    <property type="project" value="InterPro"/>
</dbReference>
<dbReference type="InterPro" id="IPR036388">
    <property type="entry name" value="WH-like_DNA-bd_sf"/>
</dbReference>
<dbReference type="SUPFAM" id="SSF46785">
    <property type="entry name" value="Winged helix' DNA-binding domain"/>
    <property type="match status" value="1"/>
</dbReference>